<dbReference type="Pfam" id="PF09712">
    <property type="entry name" value="PHA_synth_III_E"/>
    <property type="match status" value="1"/>
</dbReference>
<keyword evidence="3" id="KW-0583">PHB biosynthesis</keyword>
<feature type="compositionally biased region" description="Low complexity" evidence="4">
    <location>
        <begin position="339"/>
        <end position="348"/>
    </location>
</feature>
<reference evidence="5 6" key="1">
    <citation type="journal article" date="2012" name="J. Bacteriol.">
        <title>Complete Genome Sequence of the BTEX-Degrading Bacterium Pseudoxanthomonas spadix BD-a59.</title>
        <authorList>
            <person name="Lee S.H."/>
            <person name="Jin H.M."/>
            <person name="Lee H.J."/>
            <person name="Kim J.M."/>
            <person name="Jeon C.O."/>
        </authorList>
    </citation>
    <scope>NUCLEOTIDE SEQUENCE [LARGE SCALE GENOMIC DNA]</scope>
    <source>
        <strain evidence="5 6">BD-a59</strain>
    </source>
</reference>
<dbReference type="AlphaFoldDB" id="G7UP58"/>
<dbReference type="UniPathway" id="UPA00917"/>
<evidence type="ECO:0000256" key="2">
    <source>
        <dbReference type="ARBA" id="ARBA00019066"/>
    </source>
</evidence>
<dbReference type="HOGENOM" id="CLU_056549_1_0_6"/>
<dbReference type="GO" id="GO:0042619">
    <property type="term" value="P:poly-hydroxybutyrate biosynthetic process"/>
    <property type="evidence" value="ECO:0007669"/>
    <property type="project" value="UniProtKB-KW"/>
</dbReference>
<sequence>MIWTGVGSAVMAGAQSGWDERAEALGRTAWEAWGQALRKAAAVPLEIAAPAWQQVPGGWPGWTPPQGVNDGDVMERSEGIARHWFGRMQHVAAQFADRDNTPEEIVAAWRKALGATEARPYPDLFSSLFGPGAFGLEGLGEQWMPWLEALRGPLDEWAAMPAFGPAREHQQRWKALVQTQQALREAAESCQRLLEEASRQAYVLFEQKLGKRAESAAPLDSARALFDEWIDAAEDAYEKMALSPEFSQVYAALANAQMRMRAGMQREVEQVGDMLGLPSRSEVDAAHRKIQELERALRGLMRASGLAAAPTEPATPGASAGSSAARPKSRRSADAGPLSAARKSSSKAAARKTQAKAAPDPAPKRPARKASAGKAAKSTAKAVAAASRRGTGKAPATTRTRAKSRP</sequence>
<evidence type="ECO:0000256" key="3">
    <source>
        <dbReference type="ARBA" id="ARBA00022752"/>
    </source>
</evidence>
<feature type="region of interest" description="Disordered" evidence="4">
    <location>
        <begin position="308"/>
        <end position="406"/>
    </location>
</feature>
<comment type="pathway">
    <text evidence="1">Biopolymer metabolism; poly-(R)-3-hydroxybutanoate biosynthesis.</text>
</comment>
<dbReference type="InterPro" id="IPR010123">
    <property type="entry name" value="PHA_synth_III_E"/>
</dbReference>
<evidence type="ECO:0000313" key="6">
    <source>
        <dbReference type="Proteomes" id="UP000005870"/>
    </source>
</evidence>
<dbReference type="EMBL" id="CP003093">
    <property type="protein sequence ID" value="AER56752.1"/>
    <property type="molecule type" value="Genomic_DNA"/>
</dbReference>
<evidence type="ECO:0000256" key="1">
    <source>
        <dbReference type="ARBA" id="ARBA00004683"/>
    </source>
</evidence>
<feature type="compositionally biased region" description="Low complexity" evidence="4">
    <location>
        <begin position="308"/>
        <end position="326"/>
    </location>
</feature>
<proteinExistence type="predicted"/>
<dbReference type="STRING" id="1045855.DSC_10540"/>
<protein>
    <recommendedName>
        <fullName evidence="2">Poly(3-hydroxyalkanoate) polymerase subunit PhaE</fullName>
    </recommendedName>
</protein>
<dbReference type="eggNOG" id="ENOG502Z9Y0">
    <property type="taxonomic scope" value="Bacteria"/>
</dbReference>
<dbReference type="Proteomes" id="UP000005870">
    <property type="component" value="Chromosome"/>
</dbReference>
<evidence type="ECO:0000313" key="5">
    <source>
        <dbReference type="EMBL" id="AER56752.1"/>
    </source>
</evidence>
<name>G7UP58_PSEUP</name>
<feature type="compositionally biased region" description="Low complexity" evidence="4">
    <location>
        <begin position="369"/>
        <end position="389"/>
    </location>
</feature>
<evidence type="ECO:0000256" key="4">
    <source>
        <dbReference type="SAM" id="MobiDB-lite"/>
    </source>
</evidence>
<organism evidence="5 6">
    <name type="scientific">Pseudoxanthomonas spadix (strain BD-a59)</name>
    <dbReference type="NCBI Taxonomy" id="1045855"/>
    <lineage>
        <taxon>Bacteria</taxon>
        <taxon>Pseudomonadati</taxon>
        <taxon>Pseudomonadota</taxon>
        <taxon>Gammaproteobacteria</taxon>
        <taxon>Lysobacterales</taxon>
        <taxon>Lysobacteraceae</taxon>
        <taxon>Pseudoxanthomonas</taxon>
    </lineage>
</organism>
<dbReference type="KEGG" id="psd:DSC_10540"/>
<accession>G7UP58</accession>
<keyword evidence="6" id="KW-1185">Reference proteome</keyword>
<gene>
    <name evidence="5" type="ordered locus">DSC_10540</name>
</gene>